<dbReference type="Pfam" id="PF01381">
    <property type="entry name" value="HTH_3"/>
    <property type="match status" value="1"/>
</dbReference>
<dbReference type="Proteomes" id="UP000724149">
    <property type="component" value="Unassembled WGS sequence"/>
</dbReference>
<organism evidence="2 3">
    <name type="scientific">Hydrogenoanaerobacterium saccharovorans</name>
    <dbReference type="NCBI Taxonomy" id="474960"/>
    <lineage>
        <taxon>Bacteria</taxon>
        <taxon>Bacillati</taxon>
        <taxon>Bacillota</taxon>
        <taxon>Clostridia</taxon>
        <taxon>Eubacteriales</taxon>
        <taxon>Oscillospiraceae</taxon>
        <taxon>Hydrogenoanaerobacterium</taxon>
    </lineage>
</organism>
<dbReference type="RefSeq" id="WP_177502165.1">
    <property type="nucleotide sequence ID" value="NZ_JACSNR010000004.1"/>
</dbReference>
<sequence length="112" mass="12701">MDIVERIRQLCARNDISIAALERQLNFGNGTIGRWSTASPTVERLGKVADYFGVSVDYLTGREQQETLDNLYLSCLRRAQSQGIDPRDLELAVNTILQLRKQDGIKHEPNQK</sequence>
<dbReference type="CDD" id="cd00093">
    <property type="entry name" value="HTH_XRE"/>
    <property type="match status" value="1"/>
</dbReference>
<comment type="caution">
    <text evidence="2">The sequence shown here is derived from an EMBL/GenBank/DDBJ whole genome shotgun (WGS) entry which is preliminary data.</text>
</comment>
<dbReference type="Gene3D" id="1.10.260.40">
    <property type="entry name" value="lambda repressor-like DNA-binding domains"/>
    <property type="match status" value="1"/>
</dbReference>
<protein>
    <submittedName>
        <fullName evidence="2">Helix-turn-helix transcriptional regulator</fullName>
    </submittedName>
</protein>
<dbReference type="InterPro" id="IPR001387">
    <property type="entry name" value="Cro/C1-type_HTH"/>
</dbReference>
<proteinExistence type="predicted"/>
<feature type="domain" description="HTH cro/C1-type" evidence="1">
    <location>
        <begin position="7"/>
        <end position="59"/>
    </location>
</feature>
<name>A0ABS2GMP6_9FIRM</name>
<dbReference type="SUPFAM" id="SSF47413">
    <property type="entry name" value="lambda repressor-like DNA-binding domains"/>
    <property type="match status" value="1"/>
</dbReference>
<evidence type="ECO:0000259" key="1">
    <source>
        <dbReference type="PROSITE" id="PS50943"/>
    </source>
</evidence>
<evidence type="ECO:0000313" key="3">
    <source>
        <dbReference type="Proteomes" id="UP000724149"/>
    </source>
</evidence>
<reference evidence="2 3" key="1">
    <citation type="journal article" date="2021" name="Sci. Rep.">
        <title>The distribution of antibiotic resistance genes in chicken gut microbiota commensals.</title>
        <authorList>
            <person name="Juricova H."/>
            <person name="Matiasovicova J."/>
            <person name="Kubasova T."/>
            <person name="Cejkova D."/>
            <person name="Rychlik I."/>
        </authorList>
    </citation>
    <scope>NUCLEOTIDE SEQUENCE [LARGE SCALE GENOMIC DNA]</scope>
    <source>
        <strain evidence="2 3">An564</strain>
    </source>
</reference>
<evidence type="ECO:0000313" key="2">
    <source>
        <dbReference type="EMBL" id="MBM6922984.1"/>
    </source>
</evidence>
<dbReference type="EMBL" id="JACSNR010000004">
    <property type="protein sequence ID" value="MBM6922984.1"/>
    <property type="molecule type" value="Genomic_DNA"/>
</dbReference>
<dbReference type="SMART" id="SM00530">
    <property type="entry name" value="HTH_XRE"/>
    <property type="match status" value="1"/>
</dbReference>
<dbReference type="PROSITE" id="PS50943">
    <property type="entry name" value="HTH_CROC1"/>
    <property type="match status" value="1"/>
</dbReference>
<dbReference type="InterPro" id="IPR010982">
    <property type="entry name" value="Lambda_DNA-bd_dom_sf"/>
</dbReference>
<accession>A0ABS2GMP6</accession>
<gene>
    <name evidence="2" type="ORF">H9X81_04670</name>
</gene>
<keyword evidence="3" id="KW-1185">Reference proteome</keyword>